<reference evidence="1 2" key="1">
    <citation type="journal article" date="2016" name="Genome Announc.">
        <title>Draft Whole-Genome Sequence of Trichoderma gamsii T6085, a Promising Biocontrol Agent of Fusarium Head Blight on Wheat.</title>
        <authorList>
            <person name="Baroncelli R."/>
            <person name="Zapparata A."/>
            <person name="Piaggeschi G."/>
            <person name="Sarrocco S."/>
            <person name="Vannacci G."/>
        </authorList>
    </citation>
    <scope>NUCLEOTIDE SEQUENCE [LARGE SCALE GENOMIC DNA]</scope>
    <source>
        <strain evidence="1 2">T6085</strain>
    </source>
</reference>
<evidence type="ECO:0000313" key="1">
    <source>
        <dbReference type="EMBL" id="PON22145.1"/>
    </source>
</evidence>
<dbReference type="PANTHER" id="PTHR34861:SF10">
    <property type="entry name" value="CYCLASE"/>
    <property type="match status" value="1"/>
</dbReference>
<dbReference type="Proteomes" id="UP000054821">
    <property type="component" value="Unassembled WGS sequence"/>
</dbReference>
<dbReference type="PANTHER" id="PTHR34861">
    <property type="match status" value="1"/>
</dbReference>
<dbReference type="RefSeq" id="XP_024404802.1">
    <property type="nucleotide sequence ID" value="XM_024550468.1"/>
</dbReference>
<proteinExistence type="predicted"/>
<protein>
    <submittedName>
        <fullName evidence="1">Uncharacterized protein</fullName>
    </submittedName>
</protein>
<comment type="caution">
    <text evidence="1">The sequence shown here is derived from an EMBL/GenBank/DDBJ whole genome shotgun (WGS) entry which is preliminary data.</text>
</comment>
<gene>
    <name evidence="1" type="ORF">TGAM01_v209019</name>
</gene>
<dbReference type="EMBL" id="JPDN02000041">
    <property type="protein sequence ID" value="PON22145.1"/>
    <property type="molecule type" value="Genomic_DNA"/>
</dbReference>
<organism evidence="1 2">
    <name type="scientific">Trichoderma gamsii</name>
    <dbReference type="NCBI Taxonomy" id="398673"/>
    <lineage>
        <taxon>Eukaryota</taxon>
        <taxon>Fungi</taxon>
        <taxon>Dikarya</taxon>
        <taxon>Ascomycota</taxon>
        <taxon>Pezizomycotina</taxon>
        <taxon>Sordariomycetes</taxon>
        <taxon>Hypocreomycetidae</taxon>
        <taxon>Hypocreales</taxon>
        <taxon>Hypocreaceae</taxon>
        <taxon>Trichoderma</taxon>
    </lineage>
</organism>
<dbReference type="GeneID" id="29987461"/>
<evidence type="ECO:0000313" key="2">
    <source>
        <dbReference type="Proteomes" id="UP000054821"/>
    </source>
</evidence>
<sequence>MFPDFDDLPEVARCPKGCIWGFYDRDGVKDQVGSVVKAASSEIETGRHVQLDWPLEALKFPGFGRRTINQKVIDSSATLNEYALDDELHLNTQSGSQWDSLKHVGAFNQKSFEFSADQKCSAKTSDRNGIHSKP</sequence>
<name>A0A2P4ZCY3_9HYPO</name>
<dbReference type="AlphaFoldDB" id="A0A2P4ZCY3"/>
<accession>A0A2P4ZCY3</accession>
<keyword evidence="2" id="KW-1185">Reference proteome</keyword>